<organism evidence="1 2">
    <name type="scientific">Aquirhabdus parva</name>
    <dbReference type="NCBI Taxonomy" id="2283318"/>
    <lineage>
        <taxon>Bacteria</taxon>
        <taxon>Pseudomonadati</taxon>
        <taxon>Pseudomonadota</taxon>
        <taxon>Gammaproteobacteria</taxon>
        <taxon>Moraxellales</taxon>
        <taxon>Moraxellaceae</taxon>
        <taxon>Aquirhabdus</taxon>
    </lineage>
</organism>
<dbReference type="PANTHER" id="PTHR12239:SF41">
    <property type="entry name" value="MEMBRANE ASSOCIATED PROTEIN, PUTATIVE-RELATED"/>
    <property type="match status" value="1"/>
</dbReference>
<accession>A0A345P8V6</accession>
<reference evidence="1 2" key="1">
    <citation type="submission" date="2018-07" db="EMBL/GenBank/DDBJ databases">
        <title>Genome sequencing of Moraxellaceae gen. HYN0046.</title>
        <authorList>
            <person name="Kim M."/>
            <person name="Yi H."/>
        </authorList>
    </citation>
    <scope>NUCLEOTIDE SEQUENCE [LARGE SCALE GENOMIC DNA]</scope>
    <source>
        <strain evidence="1 2">HYN0046</strain>
    </source>
</reference>
<gene>
    <name evidence="1" type="ORF">HYN46_13265</name>
</gene>
<dbReference type="PANTHER" id="PTHR12239">
    <property type="entry name" value="PROTEIN CBG20215-RELATED"/>
    <property type="match status" value="1"/>
</dbReference>
<evidence type="ECO:0000313" key="2">
    <source>
        <dbReference type="Proteomes" id="UP000253940"/>
    </source>
</evidence>
<keyword evidence="2" id="KW-1185">Reference proteome</keyword>
<dbReference type="InterPro" id="IPR052293">
    <property type="entry name" value="SRRP"/>
</dbReference>
<dbReference type="KEGG" id="mbah:HYN46_13265"/>
<protein>
    <submittedName>
        <fullName evidence="1">Uncharacterized protein</fullName>
    </submittedName>
</protein>
<dbReference type="AlphaFoldDB" id="A0A345P8V6"/>
<sequence length="81" mass="9612">MEAIDRMLTCGTRAIRMILVRVFYCAFEKFWQFRFNQSQNLKISKSQNLKISKSQNLKISKSQNLKISKEVSSERCGWLFE</sequence>
<evidence type="ECO:0000313" key="1">
    <source>
        <dbReference type="EMBL" id="AXI03715.1"/>
    </source>
</evidence>
<dbReference type="Proteomes" id="UP000253940">
    <property type="component" value="Chromosome"/>
</dbReference>
<dbReference type="EMBL" id="CP031222">
    <property type="protein sequence ID" value="AXI03715.1"/>
    <property type="molecule type" value="Genomic_DNA"/>
</dbReference>
<name>A0A345P8V6_9GAMM</name>
<proteinExistence type="predicted"/>